<proteinExistence type="predicted"/>
<feature type="transmembrane region" description="Helical" evidence="7">
    <location>
        <begin position="159"/>
        <end position="187"/>
    </location>
</feature>
<dbReference type="PANTHER" id="PTHR31898">
    <property type="entry name" value="TRANSMEMBRANE PROTEIN 136"/>
    <property type="match status" value="1"/>
</dbReference>
<name>A0AAD8DU52_MYTSE</name>
<dbReference type="Pfam" id="PF03798">
    <property type="entry name" value="TRAM_LAG1_CLN8"/>
    <property type="match status" value="1"/>
</dbReference>
<evidence type="ECO:0000256" key="1">
    <source>
        <dbReference type="ARBA" id="ARBA00004141"/>
    </source>
</evidence>
<keyword evidence="6" id="KW-0175">Coiled coil</keyword>
<keyword evidence="10" id="KW-1185">Reference proteome</keyword>
<dbReference type="SMART" id="SM00724">
    <property type="entry name" value="TLC"/>
    <property type="match status" value="1"/>
</dbReference>
<feature type="domain" description="TLC" evidence="8">
    <location>
        <begin position="35"/>
        <end position="208"/>
    </location>
</feature>
<keyword evidence="2 5" id="KW-0812">Transmembrane</keyword>
<evidence type="ECO:0000256" key="3">
    <source>
        <dbReference type="ARBA" id="ARBA00022989"/>
    </source>
</evidence>
<evidence type="ECO:0000313" key="10">
    <source>
        <dbReference type="Proteomes" id="UP001231518"/>
    </source>
</evidence>
<keyword evidence="4 5" id="KW-0472">Membrane</keyword>
<dbReference type="EMBL" id="JARGEI010000013">
    <property type="protein sequence ID" value="KAJ8721661.1"/>
    <property type="molecule type" value="Genomic_DNA"/>
</dbReference>
<comment type="subcellular location">
    <subcellularLocation>
        <location evidence="1">Membrane</location>
        <topology evidence="1">Multi-pass membrane protein</topology>
    </subcellularLocation>
</comment>
<protein>
    <recommendedName>
        <fullName evidence="8">TLC domain-containing protein</fullName>
    </recommendedName>
</protein>
<evidence type="ECO:0000259" key="8">
    <source>
        <dbReference type="PROSITE" id="PS50922"/>
    </source>
</evidence>
<sequence length="282" mass="33113">MSLLRHPLSNASVFKLTSFLFWNWVYLMTVEQAKDRDPEWCSRVVTVLHGTVAVIIGYAQCNLPLTTQNLSRQLLPSQYILMIWSWGYFAFDLLWCLMYWSDSRVILFHHLAALLSITRYMHKERTGCTFSCTMVLMELTNPLLQARWFLKKMGHGNTLLYTVVEFMYLILFLFLRGIVGSIAMYWIMTSDFFDWEEKIMSGSLYVVSMIFIYDIAGYIRYKYKREITEFRREFLYATELKTHSERVAERLQAEAAALKAQAKKKAEREAAAAARAVERRIC</sequence>
<dbReference type="AlphaFoldDB" id="A0AAD8DU52"/>
<feature type="coiled-coil region" evidence="6">
    <location>
        <begin position="241"/>
        <end position="268"/>
    </location>
</feature>
<comment type="caution">
    <text evidence="9">The sequence shown here is derived from an EMBL/GenBank/DDBJ whole genome shotgun (WGS) entry which is preliminary data.</text>
</comment>
<dbReference type="PANTHER" id="PTHR31898:SF1">
    <property type="entry name" value="TLC DOMAIN-CONTAINING PROTEIN 5"/>
    <property type="match status" value="1"/>
</dbReference>
<evidence type="ECO:0000256" key="4">
    <source>
        <dbReference type="ARBA" id="ARBA00023136"/>
    </source>
</evidence>
<evidence type="ECO:0000256" key="7">
    <source>
        <dbReference type="SAM" id="Phobius"/>
    </source>
</evidence>
<evidence type="ECO:0000313" key="9">
    <source>
        <dbReference type="EMBL" id="KAJ8721661.1"/>
    </source>
</evidence>
<feature type="transmembrane region" description="Helical" evidence="7">
    <location>
        <begin position="12"/>
        <end position="28"/>
    </location>
</feature>
<dbReference type="Proteomes" id="UP001231518">
    <property type="component" value="Chromosome 12"/>
</dbReference>
<reference evidence="9" key="1">
    <citation type="submission" date="2023-03" db="EMBL/GenBank/DDBJ databases">
        <title>Chromosome-level genomes of two armyworms, Mythimna separata and Mythimna loreyi, provide insights into the biosynthesis and reception of sex pheromones.</title>
        <authorList>
            <person name="Zhao H."/>
        </authorList>
    </citation>
    <scope>NUCLEOTIDE SEQUENCE</scope>
    <source>
        <strain evidence="9">BeijingLab</strain>
        <tissue evidence="9">Pupa</tissue>
    </source>
</reference>
<evidence type="ECO:0000256" key="6">
    <source>
        <dbReference type="SAM" id="Coils"/>
    </source>
</evidence>
<dbReference type="GO" id="GO:0016020">
    <property type="term" value="C:membrane"/>
    <property type="evidence" value="ECO:0007669"/>
    <property type="project" value="UniProtKB-SubCell"/>
</dbReference>
<feature type="transmembrane region" description="Helical" evidence="7">
    <location>
        <begin position="199"/>
        <end position="221"/>
    </location>
</feature>
<evidence type="ECO:0000256" key="2">
    <source>
        <dbReference type="ARBA" id="ARBA00022692"/>
    </source>
</evidence>
<accession>A0AAD8DU52</accession>
<evidence type="ECO:0000256" key="5">
    <source>
        <dbReference type="PROSITE-ProRule" id="PRU00205"/>
    </source>
</evidence>
<dbReference type="PROSITE" id="PS50922">
    <property type="entry name" value="TLC"/>
    <property type="match status" value="1"/>
</dbReference>
<dbReference type="InterPro" id="IPR006634">
    <property type="entry name" value="TLC-dom"/>
</dbReference>
<gene>
    <name evidence="9" type="ORF">PYW07_002436</name>
</gene>
<organism evidence="9 10">
    <name type="scientific">Mythimna separata</name>
    <name type="common">Oriental armyworm</name>
    <name type="synonym">Pseudaletia separata</name>
    <dbReference type="NCBI Taxonomy" id="271217"/>
    <lineage>
        <taxon>Eukaryota</taxon>
        <taxon>Metazoa</taxon>
        <taxon>Ecdysozoa</taxon>
        <taxon>Arthropoda</taxon>
        <taxon>Hexapoda</taxon>
        <taxon>Insecta</taxon>
        <taxon>Pterygota</taxon>
        <taxon>Neoptera</taxon>
        <taxon>Endopterygota</taxon>
        <taxon>Lepidoptera</taxon>
        <taxon>Glossata</taxon>
        <taxon>Ditrysia</taxon>
        <taxon>Noctuoidea</taxon>
        <taxon>Noctuidae</taxon>
        <taxon>Noctuinae</taxon>
        <taxon>Hadenini</taxon>
        <taxon>Mythimna</taxon>
    </lineage>
</organism>
<dbReference type="InterPro" id="IPR042512">
    <property type="entry name" value="TLCD5"/>
</dbReference>
<feature type="transmembrane region" description="Helical" evidence="7">
    <location>
        <begin position="40"/>
        <end position="59"/>
    </location>
</feature>
<feature type="transmembrane region" description="Helical" evidence="7">
    <location>
        <begin position="79"/>
        <end position="100"/>
    </location>
</feature>
<keyword evidence="3 7" id="KW-1133">Transmembrane helix</keyword>